<accession>A0AAD9P9E2</accession>
<reference evidence="1" key="1">
    <citation type="journal article" date="2023" name="Mol. Biol. Evol.">
        <title>Third-Generation Sequencing Reveals the Adaptive Role of the Epigenome in Three Deep-Sea Polychaetes.</title>
        <authorList>
            <person name="Perez M."/>
            <person name="Aroh O."/>
            <person name="Sun Y."/>
            <person name="Lan Y."/>
            <person name="Juniper S.K."/>
            <person name="Young C.R."/>
            <person name="Angers B."/>
            <person name="Qian P.Y."/>
        </authorList>
    </citation>
    <scope>NUCLEOTIDE SEQUENCE</scope>
    <source>
        <strain evidence="1">R07B-5</strain>
    </source>
</reference>
<sequence>MITPVVPRLGVLHKHGQIATFDEQT</sequence>
<organism evidence="1 2">
    <name type="scientific">Ridgeia piscesae</name>
    <name type="common">Tubeworm</name>
    <dbReference type="NCBI Taxonomy" id="27915"/>
    <lineage>
        <taxon>Eukaryota</taxon>
        <taxon>Metazoa</taxon>
        <taxon>Spiralia</taxon>
        <taxon>Lophotrochozoa</taxon>
        <taxon>Annelida</taxon>
        <taxon>Polychaeta</taxon>
        <taxon>Sedentaria</taxon>
        <taxon>Canalipalpata</taxon>
        <taxon>Sabellida</taxon>
        <taxon>Siboglinidae</taxon>
        <taxon>Ridgeia</taxon>
    </lineage>
</organism>
<evidence type="ECO:0000313" key="1">
    <source>
        <dbReference type="EMBL" id="KAK2190595.1"/>
    </source>
</evidence>
<comment type="caution">
    <text evidence="1">The sequence shown here is derived from an EMBL/GenBank/DDBJ whole genome shotgun (WGS) entry which is preliminary data.</text>
</comment>
<proteinExistence type="predicted"/>
<protein>
    <submittedName>
        <fullName evidence="1">Uncharacterized protein</fullName>
    </submittedName>
</protein>
<dbReference type="AlphaFoldDB" id="A0AAD9P9E2"/>
<keyword evidence="2" id="KW-1185">Reference proteome</keyword>
<dbReference type="Proteomes" id="UP001209878">
    <property type="component" value="Unassembled WGS sequence"/>
</dbReference>
<gene>
    <name evidence="1" type="ORF">NP493_75g09005</name>
</gene>
<dbReference type="EMBL" id="JAODUO010000075">
    <property type="protein sequence ID" value="KAK2190595.1"/>
    <property type="molecule type" value="Genomic_DNA"/>
</dbReference>
<evidence type="ECO:0000313" key="2">
    <source>
        <dbReference type="Proteomes" id="UP001209878"/>
    </source>
</evidence>
<name>A0AAD9P9E2_RIDPI</name>